<keyword evidence="5" id="KW-0812">Transmembrane</keyword>
<protein>
    <recommendedName>
        <fullName evidence="2">diguanylate cyclase</fullName>
        <ecNumber evidence="2">2.7.7.65</ecNumber>
    </recommendedName>
</protein>
<dbReference type="PROSITE" id="PS50005">
    <property type="entry name" value="TPR"/>
    <property type="match status" value="1"/>
</dbReference>
<dbReference type="InterPro" id="IPR050469">
    <property type="entry name" value="Diguanylate_Cyclase"/>
</dbReference>
<dbReference type="GO" id="GO:1902201">
    <property type="term" value="P:negative regulation of bacterial-type flagellum-dependent cell motility"/>
    <property type="evidence" value="ECO:0007669"/>
    <property type="project" value="TreeGrafter"/>
</dbReference>
<proteinExistence type="predicted"/>
<dbReference type="PROSITE" id="PS50887">
    <property type="entry name" value="GGDEF"/>
    <property type="match status" value="1"/>
</dbReference>
<dbReference type="SUPFAM" id="SSF48452">
    <property type="entry name" value="TPR-like"/>
    <property type="match status" value="2"/>
</dbReference>
<evidence type="ECO:0000259" key="6">
    <source>
        <dbReference type="PROSITE" id="PS50887"/>
    </source>
</evidence>
<feature type="domain" description="GGDEF" evidence="6">
    <location>
        <begin position="542"/>
        <end position="680"/>
    </location>
</feature>
<accession>A0A4Q5KJC8</accession>
<feature type="repeat" description="TPR" evidence="4">
    <location>
        <begin position="240"/>
        <end position="273"/>
    </location>
</feature>
<dbReference type="NCBIfam" id="TIGR00254">
    <property type="entry name" value="GGDEF"/>
    <property type="match status" value="1"/>
</dbReference>
<dbReference type="RefSeq" id="WP_130087131.1">
    <property type="nucleotide sequence ID" value="NZ_SEZJ01000007.1"/>
</dbReference>
<keyword evidence="5" id="KW-1133">Transmembrane helix</keyword>
<evidence type="ECO:0000313" key="7">
    <source>
        <dbReference type="EMBL" id="RYU46360.1"/>
    </source>
</evidence>
<evidence type="ECO:0000256" key="5">
    <source>
        <dbReference type="SAM" id="Phobius"/>
    </source>
</evidence>
<dbReference type="GO" id="GO:0005886">
    <property type="term" value="C:plasma membrane"/>
    <property type="evidence" value="ECO:0007669"/>
    <property type="project" value="TreeGrafter"/>
</dbReference>
<feature type="transmembrane region" description="Helical" evidence="5">
    <location>
        <begin position="477"/>
        <end position="499"/>
    </location>
</feature>
<dbReference type="InterPro" id="IPR000160">
    <property type="entry name" value="GGDEF_dom"/>
</dbReference>
<evidence type="ECO:0000256" key="2">
    <source>
        <dbReference type="ARBA" id="ARBA00012528"/>
    </source>
</evidence>
<evidence type="ECO:0000256" key="1">
    <source>
        <dbReference type="ARBA" id="ARBA00001946"/>
    </source>
</evidence>
<dbReference type="OrthoDB" id="9805474at2"/>
<evidence type="ECO:0000256" key="3">
    <source>
        <dbReference type="ARBA" id="ARBA00034247"/>
    </source>
</evidence>
<dbReference type="Gene3D" id="1.25.40.10">
    <property type="entry name" value="Tetratricopeptide repeat domain"/>
    <property type="match status" value="2"/>
</dbReference>
<comment type="caution">
    <text evidence="7">The sequence shown here is derived from an EMBL/GenBank/DDBJ whole genome shotgun (WGS) entry which is preliminary data.</text>
</comment>
<comment type="catalytic activity">
    <reaction evidence="3">
        <text>2 GTP = 3',3'-c-di-GMP + 2 diphosphate</text>
        <dbReference type="Rhea" id="RHEA:24898"/>
        <dbReference type="ChEBI" id="CHEBI:33019"/>
        <dbReference type="ChEBI" id="CHEBI:37565"/>
        <dbReference type="ChEBI" id="CHEBI:58805"/>
        <dbReference type="EC" id="2.7.7.65"/>
    </reaction>
</comment>
<keyword evidence="4" id="KW-0802">TPR repeat</keyword>
<dbReference type="InterPro" id="IPR019734">
    <property type="entry name" value="TPR_rpt"/>
</dbReference>
<gene>
    <name evidence="7" type="ORF">ERW49_09680</name>
</gene>
<dbReference type="GO" id="GO:0043709">
    <property type="term" value="P:cell adhesion involved in single-species biofilm formation"/>
    <property type="evidence" value="ECO:0007669"/>
    <property type="project" value="TreeGrafter"/>
</dbReference>
<dbReference type="InterPro" id="IPR029787">
    <property type="entry name" value="Nucleotide_cyclase"/>
</dbReference>
<dbReference type="CDD" id="cd01949">
    <property type="entry name" value="GGDEF"/>
    <property type="match status" value="1"/>
</dbReference>
<dbReference type="GO" id="GO:0052621">
    <property type="term" value="F:diguanylate cyclase activity"/>
    <property type="evidence" value="ECO:0007669"/>
    <property type="project" value="UniProtKB-EC"/>
</dbReference>
<dbReference type="Pfam" id="PF00990">
    <property type="entry name" value="GGDEF"/>
    <property type="match status" value="1"/>
</dbReference>
<dbReference type="Proteomes" id="UP000293465">
    <property type="component" value="Unassembled WGS sequence"/>
</dbReference>
<evidence type="ECO:0000256" key="4">
    <source>
        <dbReference type="PROSITE-ProRule" id="PRU00339"/>
    </source>
</evidence>
<dbReference type="InterPro" id="IPR043128">
    <property type="entry name" value="Rev_trsase/Diguanyl_cyclase"/>
</dbReference>
<dbReference type="SUPFAM" id="SSF55073">
    <property type="entry name" value="Nucleotide cyclase"/>
    <property type="match status" value="1"/>
</dbReference>
<dbReference type="InterPro" id="IPR011990">
    <property type="entry name" value="TPR-like_helical_dom_sf"/>
</dbReference>
<dbReference type="FunFam" id="3.30.70.270:FF:000001">
    <property type="entry name" value="Diguanylate cyclase domain protein"/>
    <property type="match status" value="1"/>
</dbReference>
<dbReference type="Gene3D" id="3.30.70.270">
    <property type="match status" value="1"/>
</dbReference>
<dbReference type="SMART" id="SM00267">
    <property type="entry name" value="GGDEF"/>
    <property type="match status" value="1"/>
</dbReference>
<name>A0A4Q5KJC8_9GAMM</name>
<sequence length="681" mass="78801">MKLRLLTATLISIILILVLSISLLSKDTPVNSSKESPSIKKAIELILNIQSARRGEHLDFLVSVISQPTTLQTKKSDIFYIEFLKGYIASANNQFELAEKHFNYAKQYIYTDLPAHVLSRFYYERSYIEIEQKQYERSKLSYQNAENLFNSNQDYSDTFISISLGRTYDLAHVEKGSLLSIQQAQKTLEFAQEIKYPEMERVFFILGLSYWNNNQTILGIDFKLKALNIYIKKEQYSDIVYTLTDIGIDYLFLKNYDEAIRQLTQALEYQNKNNNTEPDEAYYIVYKLYSAYLQINDMANAKYYLDEAKRLLRAQSDSIVKENFQTNQLLLEAEYLSITGKAEEALMLLTQASERHANGLSNSFYHFDVTLNNTYGKVYNHLGLYDDSIHHHTLAKEAIQKRKLFYLEDETYSYLYDAYLQQKDYQKAAFYLEKSHAVKAKQLNDNNQAQTQFLLHSFDNKKKESRILELEKNANKIMFFSGFLLCILVVIAVFVRILFSKNKKINALNIKLHELSLTDGLTAVPNRRALELHFLENMQDITIRSVMMIDIDYFKNYNDTYGHKKGDEALIAVAKALKESCRDHDFLARFGGEEFIIVMKDTNKAESIKMAENIQASVASLSIPHKNSDVSSFITLSMGITTYSVNKEDSANNEKAIIKADKALYYSKNNGRNQNTHFYDI</sequence>
<keyword evidence="5" id="KW-0472">Membrane</keyword>
<dbReference type="SMART" id="SM00028">
    <property type="entry name" value="TPR"/>
    <property type="match status" value="4"/>
</dbReference>
<dbReference type="PANTHER" id="PTHR45138">
    <property type="entry name" value="REGULATORY COMPONENTS OF SENSORY TRANSDUCTION SYSTEM"/>
    <property type="match status" value="1"/>
</dbReference>
<dbReference type="PANTHER" id="PTHR45138:SF9">
    <property type="entry name" value="DIGUANYLATE CYCLASE DGCM-RELATED"/>
    <property type="match status" value="1"/>
</dbReference>
<evidence type="ECO:0000313" key="8">
    <source>
        <dbReference type="Proteomes" id="UP000293465"/>
    </source>
</evidence>
<dbReference type="EMBL" id="SEZJ01000007">
    <property type="protein sequence ID" value="RYU46360.1"/>
    <property type="molecule type" value="Genomic_DNA"/>
</dbReference>
<organism evidence="7 8">
    <name type="scientific">Aliivibrio finisterrensis</name>
    <dbReference type="NCBI Taxonomy" id="511998"/>
    <lineage>
        <taxon>Bacteria</taxon>
        <taxon>Pseudomonadati</taxon>
        <taxon>Pseudomonadota</taxon>
        <taxon>Gammaproteobacteria</taxon>
        <taxon>Vibrionales</taxon>
        <taxon>Vibrionaceae</taxon>
        <taxon>Aliivibrio</taxon>
    </lineage>
</organism>
<reference evidence="7 8" key="1">
    <citation type="submission" date="2019-02" db="EMBL/GenBank/DDBJ databases">
        <title>Genome sequences of Aliivibrio finisterrensis strains from farmed Atlantic salmon.</title>
        <authorList>
            <person name="Bowman J.P."/>
        </authorList>
    </citation>
    <scope>NUCLEOTIDE SEQUENCE [LARGE SCALE GENOMIC DNA]</scope>
    <source>
        <strain evidence="7 8">A32</strain>
    </source>
</reference>
<comment type="cofactor">
    <cofactor evidence="1">
        <name>Mg(2+)</name>
        <dbReference type="ChEBI" id="CHEBI:18420"/>
    </cofactor>
</comment>
<dbReference type="GeneID" id="56275321"/>
<dbReference type="EC" id="2.7.7.65" evidence="2"/>
<dbReference type="AlphaFoldDB" id="A0A4Q5KJC8"/>